<evidence type="ECO:0000313" key="3">
    <source>
        <dbReference type="Proteomes" id="UP000019116"/>
    </source>
</evidence>
<reference evidence="2" key="2">
    <citation type="submission" date="2018-10" db="UniProtKB">
        <authorList>
            <consortium name="EnsemblPlants"/>
        </authorList>
    </citation>
    <scope>IDENTIFICATION</scope>
</reference>
<protein>
    <recommendedName>
        <fullName evidence="1">DUF1618 domain-containing protein</fullName>
    </recommendedName>
</protein>
<dbReference type="RefSeq" id="XP_044404117.1">
    <property type="nucleotide sequence ID" value="XM_044548182.1"/>
</dbReference>
<dbReference type="InterPro" id="IPR011676">
    <property type="entry name" value="DUF1618"/>
</dbReference>
<feature type="domain" description="DUF1618" evidence="1">
    <location>
        <begin position="224"/>
        <end position="356"/>
    </location>
</feature>
<dbReference type="Gramene" id="TraesARI6A03G03327720.1">
    <property type="protein sequence ID" value="TraesARI6A03G03327720.1"/>
    <property type="gene ID" value="TraesARI6A03G03327720"/>
</dbReference>
<dbReference type="Gramene" id="TraesNOR6A03G03403930.2">
    <property type="protein sequence ID" value="TraesNOR6A03G03403930.2"/>
    <property type="gene ID" value="TraesNOR6A03G03403930"/>
</dbReference>
<dbReference type="Gramene" id="TraesCS6A03G0758600.2">
    <property type="protein sequence ID" value="TraesCS6A03G0758600.2.CDS"/>
    <property type="gene ID" value="TraesCS6A03G0758600"/>
</dbReference>
<dbReference type="Gramene" id="TraesJUL6A03G03397390.1">
    <property type="protein sequence ID" value="TraesJUL6A03G03397390.1"/>
    <property type="gene ID" value="TraesJUL6A03G03397390"/>
</dbReference>
<sequence>MAAADPNWMMLDRFVFRRDDAESFLDEDAAPFTIEGDFSPDDMFSIAFRIAKPPVTSRMYLKWKCGPKAGPGCIPVAAHRGVLLLRFTPEPGKLGFVEHFFICRSRYDPLDSSPFALERIPFCATIWHDEDGTEIAMRRLFGDDTVGVLSRDEDFAIAQLVVRRPLVKADKMESDLCVLRSKSNTDHTWEIEEGLPILYEADEICDLKAWSTHRVIPFNEYLCWVNYGIGGVLFCEVFEERPKISYLRLPIHNRRLRQRRVLDRKCSVCLTKGYFGAHELAFVDVDREDGYLVGPLSPKTGFTIAYHVLRKTGCSGMKWDLVFFLTSAELWDLNKSLPREALTFPHVSMDEPNVVHFLLSQPVSHKFVKVSVVSIDMIRRKVLSVVPYIEENDIHGKDSQMVLGASSYLQSFLPSELPKFIDPACKHVLDSPTAAAASRPTASSQVNIKTEEITDDCPAFNTRSRKKRVI</sequence>
<dbReference type="Proteomes" id="UP000019116">
    <property type="component" value="Chromosome 6A"/>
</dbReference>
<dbReference type="Gramene" id="TraesPARA_EIv1.0_1960980.1">
    <property type="protein sequence ID" value="TraesPARA_EIv1.0_1960980.1.CDS"/>
    <property type="gene ID" value="TraesPARA_EIv1.0_1960980"/>
</dbReference>
<dbReference type="PANTHER" id="PTHR33074:SF97">
    <property type="entry name" value="DUF1618 DOMAIN-CONTAINING PROTEIN"/>
    <property type="match status" value="1"/>
</dbReference>
<dbReference type="Gramene" id="TraesRN6A0100738800.2">
    <property type="protein sequence ID" value="TraesRN6A0100738800.2"/>
    <property type="gene ID" value="TraesRN6A0100738800"/>
</dbReference>
<reference evidence="2" key="1">
    <citation type="submission" date="2018-08" db="EMBL/GenBank/DDBJ databases">
        <authorList>
            <person name="Rossello M."/>
        </authorList>
    </citation>
    <scope>NUCLEOTIDE SEQUENCE [LARGE SCALE GENOMIC DNA]</scope>
    <source>
        <strain evidence="2">cv. Chinese Spring</strain>
    </source>
</reference>
<gene>
    <name evidence="2" type="primary">LOC123128234</name>
</gene>
<dbReference type="PaxDb" id="4565-Traes_6AL_96A26DCE1.2"/>
<dbReference type="OMA" id="MQVTRLF"/>
<dbReference type="GeneID" id="123128234"/>
<dbReference type="EnsemblPlants" id="TraesCS6A02G285600.2">
    <property type="protein sequence ID" value="TraesCS6A02G285600.2"/>
    <property type="gene ID" value="TraesCS6A02G285600"/>
</dbReference>
<accession>A0A3B6NTT3</accession>
<keyword evidence="3" id="KW-1185">Reference proteome</keyword>
<evidence type="ECO:0000259" key="1">
    <source>
        <dbReference type="Pfam" id="PF07762"/>
    </source>
</evidence>
<organism evidence="2">
    <name type="scientific">Triticum aestivum</name>
    <name type="common">Wheat</name>
    <dbReference type="NCBI Taxonomy" id="4565"/>
    <lineage>
        <taxon>Eukaryota</taxon>
        <taxon>Viridiplantae</taxon>
        <taxon>Streptophyta</taxon>
        <taxon>Embryophyta</taxon>
        <taxon>Tracheophyta</taxon>
        <taxon>Spermatophyta</taxon>
        <taxon>Magnoliopsida</taxon>
        <taxon>Liliopsida</taxon>
        <taxon>Poales</taxon>
        <taxon>Poaceae</taxon>
        <taxon>BOP clade</taxon>
        <taxon>Pooideae</taxon>
        <taxon>Triticodae</taxon>
        <taxon>Triticeae</taxon>
        <taxon>Triticinae</taxon>
        <taxon>Triticum</taxon>
    </lineage>
</organism>
<dbReference type="Gramene" id="TraesSTA6A03G03361290.1">
    <property type="protein sequence ID" value="TraesSTA6A03G03361290.1"/>
    <property type="gene ID" value="TraesSTA6A03G03361290"/>
</dbReference>
<proteinExistence type="predicted"/>
<dbReference type="Pfam" id="PF07762">
    <property type="entry name" value="DUF1618"/>
    <property type="match status" value="1"/>
</dbReference>
<evidence type="ECO:0000313" key="2">
    <source>
        <dbReference type="EnsemblPlants" id="TraesCS6A02G285600.2"/>
    </source>
</evidence>
<name>A0A3B6NTT3_WHEAT</name>
<dbReference type="AlphaFoldDB" id="A0A3B6NTT3"/>
<dbReference type="PANTHER" id="PTHR33074">
    <property type="entry name" value="EXPRESSED PROTEIN-RELATED"/>
    <property type="match status" value="1"/>
</dbReference>
<dbReference type="Gramene" id="TraesCS6A02G285600.2">
    <property type="protein sequence ID" value="TraesCS6A02G285600.2"/>
    <property type="gene ID" value="TraesCS6A02G285600"/>
</dbReference>